<reference evidence="4 5" key="1">
    <citation type="submission" date="2018-09" db="EMBL/GenBank/DDBJ databases">
        <title>Roseovarius spongiae sp. nov., isolated from a marine sponge.</title>
        <authorList>
            <person name="Zhuang L."/>
            <person name="Luo L."/>
        </authorList>
    </citation>
    <scope>NUCLEOTIDE SEQUENCE [LARGE SCALE GENOMIC DNA]</scope>
    <source>
        <strain evidence="4 5">HN-E21</strain>
    </source>
</reference>
<feature type="domain" description="SHOCT" evidence="3">
    <location>
        <begin position="79"/>
        <end position="104"/>
    </location>
</feature>
<evidence type="ECO:0000313" key="4">
    <source>
        <dbReference type="EMBL" id="RKF12290.1"/>
    </source>
</evidence>
<evidence type="ECO:0000256" key="1">
    <source>
        <dbReference type="SAM" id="Phobius"/>
    </source>
</evidence>
<dbReference type="InterPro" id="IPR018649">
    <property type="entry name" value="SHOCT"/>
</dbReference>
<keyword evidence="1" id="KW-0812">Transmembrane</keyword>
<evidence type="ECO:0000256" key="2">
    <source>
        <dbReference type="SAM" id="SignalP"/>
    </source>
</evidence>
<keyword evidence="2" id="KW-0732">Signal</keyword>
<sequence>MKHLALPVISVCAMASAGPASAAPNGDWRAGYGHMMWNGGHGIFGGLMMVIFWAFIIGLIFLAVRGFSTRSDTGNGQTAMDVLRERYARGEIDEDEFERRLAKLESPKR</sequence>
<keyword evidence="1" id="KW-0472">Membrane</keyword>
<dbReference type="EMBL" id="RAPE01000010">
    <property type="protein sequence ID" value="RKF12290.1"/>
    <property type="molecule type" value="Genomic_DNA"/>
</dbReference>
<evidence type="ECO:0000313" key="5">
    <source>
        <dbReference type="Proteomes" id="UP000281128"/>
    </source>
</evidence>
<feature type="signal peptide" evidence="2">
    <location>
        <begin position="1"/>
        <end position="22"/>
    </location>
</feature>
<feature type="chain" id="PRO_5017345608" description="SHOCT domain-containing protein" evidence="2">
    <location>
        <begin position="23"/>
        <end position="109"/>
    </location>
</feature>
<proteinExistence type="predicted"/>
<comment type="caution">
    <text evidence="4">The sequence shown here is derived from an EMBL/GenBank/DDBJ whole genome shotgun (WGS) entry which is preliminary data.</text>
</comment>
<dbReference type="Pfam" id="PF09851">
    <property type="entry name" value="SHOCT"/>
    <property type="match status" value="1"/>
</dbReference>
<organism evidence="4 5">
    <name type="scientific">Roseovarius spongiae</name>
    <dbReference type="NCBI Taxonomy" id="2320272"/>
    <lineage>
        <taxon>Bacteria</taxon>
        <taxon>Pseudomonadati</taxon>
        <taxon>Pseudomonadota</taxon>
        <taxon>Alphaproteobacteria</taxon>
        <taxon>Rhodobacterales</taxon>
        <taxon>Roseobacteraceae</taxon>
        <taxon>Roseovarius</taxon>
    </lineage>
</organism>
<protein>
    <recommendedName>
        <fullName evidence="3">SHOCT domain-containing protein</fullName>
    </recommendedName>
</protein>
<dbReference type="OrthoDB" id="1123500at2"/>
<dbReference type="Proteomes" id="UP000281128">
    <property type="component" value="Unassembled WGS sequence"/>
</dbReference>
<keyword evidence="5" id="KW-1185">Reference proteome</keyword>
<keyword evidence="1" id="KW-1133">Transmembrane helix</keyword>
<accession>A0A3A8B1F0</accession>
<evidence type="ECO:0000259" key="3">
    <source>
        <dbReference type="Pfam" id="PF09851"/>
    </source>
</evidence>
<dbReference type="RefSeq" id="WP_121169169.1">
    <property type="nucleotide sequence ID" value="NZ_RAPE01000010.1"/>
</dbReference>
<gene>
    <name evidence="4" type="ORF">D6850_18875</name>
</gene>
<name>A0A3A8B1F0_9RHOB</name>
<feature type="transmembrane region" description="Helical" evidence="1">
    <location>
        <begin position="46"/>
        <end position="64"/>
    </location>
</feature>
<dbReference type="AlphaFoldDB" id="A0A3A8B1F0"/>